<proteinExistence type="predicted"/>
<keyword evidence="1" id="KW-0238">DNA-binding</keyword>
<reference evidence="3 4" key="1">
    <citation type="journal article" date="2014" name="Genome Announc.">
        <title>Draft Genome Sequence of Geobacillus icigianus Strain G1w1T Isolated from Hot Springs in the Valley of Geysers, Kamchatka (Russian Federation).</title>
        <authorList>
            <person name="Bryanskaya A.V."/>
            <person name="Rozanov A.S."/>
            <person name="Logacheva M.D."/>
            <person name="Kotenko A.V."/>
            <person name="Peltek S.E."/>
        </authorList>
    </citation>
    <scope>NUCLEOTIDE SEQUENCE [LARGE SCALE GENOMIC DNA]</scope>
    <source>
        <strain evidence="3 4">G1w1</strain>
    </source>
</reference>
<dbReference type="InterPro" id="IPR036390">
    <property type="entry name" value="WH_DNA-bd_sf"/>
</dbReference>
<dbReference type="Pfam" id="PF18546">
    <property type="entry name" value="MetOD1"/>
    <property type="match status" value="1"/>
</dbReference>
<feature type="domain" description="HTH arsR-type" evidence="2">
    <location>
        <begin position="6"/>
        <end position="88"/>
    </location>
</feature>
<sequence>MESTLKITSVLSDPTRFHIYEYMATIRRDVSVQEIADQFRIHPNVARLHLTKLEDVNLVVSNTQKTGKGGRPSRWYRLSDEVISLCFPFRDYQLLAHIAVQTLVGLGPSGQKVLREAGKEFGREYIANRVAHSDTIAALRSEEKIRLLTEAAGFLPRARREVKDTAMSFEFCNCPFKEIAEKQPETVCGMHHAFLEGMAEALFANARLIETENMMKGSRCCCYRLTIRP</sequence>
<dbReference type="EMBL" id="JPYA02000001">
    <property type="protein sequence ID" value="MEB3750511.1"/>
    <property type="molecule type" value="Genomic_DNA"/>
</dbReference>
<dbReference type="InterPro" id="IPR011991">
    <property type="entry name" value="ArsR-like_HTH"/>
</dbReference>
<dbReference type="InterPro" id="IPR041359">
    <property type="entry name" value="MetOD1"/>
</dbReference>
<organism evidence="3 4">
    <name type="scientific">Geobacillus icigianus</name>
    <dbReference type="NCBI Taxonomy" id="1430331"/>
    <lineage>
        <taxon>Bacteria</taxon>
        <taxon>Bacillati</taxon>
        <taxon>Bacillota</taxon>
        <taxon>Bacilli</taxon>
        <taxon>Bacillales</taxon>
        <taxon>Anoxybacillaceae</taxon>
        <taxon>Geobacillus</taxon>
    </lineage>
</organism>
<dbReference type="InterPro" id="IPR036388">
    <property type="entry name" value="WH-like_DNA-bd_sf"/>
</dbReference>
<accession>A0ABU6BF06</accession>
<dbReference type="SMART" id="SM00418">
    <property type="entry name" value="HTH_ARSR"/>
    <property type="match status" value="1"/>
</dbReference>
<dbReference type="CDD" id="cd00090">
    <property type="entry name" value="HTH_ARSR"/>
    <property type="match status" value="1"/>
</dbReference>
<dbReference type="Gene3D" id="1.10.10.10">
    <property type="entry name" value="Winged helix-like DNA-binding domain superfamily/Winged helix DNA-binding domain"/>
    <property type="match status" value="1"/>
</dbReference>
<evidence type="ECO:0000256" key="1">
    <source>
        <dbReference type="ARBA" id="ARBA00023125"/>
    </source>
</evidence>
<evidence type="ECO:0000313" key="3">
    <source>
        <dbReference type="EMBL" id="MEB3750511.1"/>
    </source>
</evidence>
<evidence type="ECO:0000313" key="4">
    <source>
        <dbReference type="Proteomes" id="UP000029267"/>
    </source>
</evidence>
<protein>
    <recommendedName>
        <fullName evidence="2">HTH arsR-type domain-containing protein</fullName>
    </recommendedName>
</protein>
<dbReference type="SUPFAM" id="SSF46785">
    <property type="entry name" value="Winged helix' DNA-binding domain"/>
    <property type="match status" value="1"/>
</dbReference>
<dbReference type="RefSeq" id="WP_033018987.1">
    <property type="nucleotide sequence ID" value="NZ_JPYA02000001.1"/>
</dbReference>
<keyword evidence="4" id="KW-1185">Reference proteome</keyword>
<dbReference type="Proteomes" id="UP000029267">
    <property type="component" value="Unassembled WGS sequence"/>
</dbReference>
<dbReference type="Gene3D" id="3.30.1380.20">
    <property type="entry name" value="Trafficking protein particle complex subunit 3"/>
    <property type="match status" value="1"/>
</dbReference>
<evidence type="ECO:0000259" key="2">
    <source>
        <dbReference type="SMART" id="SM00418"/>
    </source>
</evidence>
<dbReference type="InterPro" id="IPR001845">
    <property type="entry name" value="HTH_ArsR_DNA-bd_dom"/>
</dbReference>
<gene>
    <name evidence="3" type="ORF">EP10_001350</name>
</gene>
<dbReference type="Pfam" id="PF12840">
    <property type="entry name" value="HTH_20"/>
    <property type="match status" value="1"/>
</dbReference>
<comment type="caution">
    <text evidence="3">The sequence shown here is derived from an EMBL/GenBank/DDBJ whole genome shotgun (WGS) entry which is preliminary data.</text>
</comment>
<name>A0ABU6BF06_9BACL</name>